<dbReference type="GO" id="GO:0006574">
    <property type="term" value="P:L-valine catabolic process"/>
    <property type="evidence" value="ECO:0007669"/>
    <property type="project" value="UniProtKB-UniPathway"/>
</dbReference>
<dbReference type="Pfam" id="PF16113">
    <property type="entry name" value="ECH_2"/>
    <property type="match status" value="2"/>
</dbReference>
<dbReference type="AlphaFoldDB" id="T1J530"/>
<keyword evidence="10" id="KW-1185">Reference proteome</keyword>
<evidence type="ECO:0000256" key="4">
    <source>
        <dbReference type="ARBA" id="ARBA00016714"/>
    </source>
</evidence>
<dbReference type="GO" id="GO:0005739">
    <property type="term" value="C:mitochondrion"/>
    <property type="evidence" value="ECO:0007669"/>
    <property type="project" value="TreeGrafter"/>
</dbReference>
<sequence>MSPHRARKRLTDKDFVFDEVVYLYALSTGADDIIFQQMSNNQKIGVMTLNRPKALNSLNLSMISQINSQLKKWQSEIAFVIIKGSGGKAFCAGADIRGCRFFNSWEVQGCNRKHCICYAGDSHRLPDHLRMYYELTGHRVIGVDLLKNGLATHYCDFNKSVECKEKLAASRTKISKNIFLSPTSLKVTIAVLRQATKFSLQECLKMDFRVMTRLVFEKDFLEGVRASVIDKDNKPNWNPSALKPVSEEKFQSILAPLQADKEQSFKYDNYTFNSLMMKWLWCLCQ</sequence>
<evidence type="ECO:0000256" key="7">
    <source>
        <dbReference type="ARBA" id="ARBA00031181"/>
    </source>
</evidence>
<dbReference type="HOGENOM" id="CLU_977686_0_0_1"/>
<name>T1J530_STRMM</name>
<evidence type="ECO:0000256" key="6">
    <source>
        <dbReference type="ARBA" id="ARBA00024871"/>
    </source>
</evidence>
<dbReference type="InterPro" id="IPR029045">
    <property type="entry name" value="ClpP/crotonase-like_dom_sf"/>
</dbReference>
<organism evidence="9 10">
    <name type="scientific">Strigamia maritima</name>
    <name type="common">European centipede</name>
    <name type="synonym">Geophilus maritimus</name>
    <dbReference type="NCBI Taxonomy" id="126957"/>
    <lineage>
        <taxon>Eukaryota</taxon>
        <taxon>Metazoa</taxon>
        <taxon>Ecdysozoa</taxon>
        <taxon>Arthropoda</taxon>
        <taxon>Myriapoda</taxon>
        <taxon>Chilopoda</taxon>
        <taxon>Pleurostigmophora</taxon>
        <taxon>Geophilomorpha</taxon>
        <taxon>Linotaeniidae</taxon>
        <taxon>Strigamia</taxon>
    </lineage>
</organism>
<dbReference type="InterPro" id="IPR045004">
    <property type="entry name" value="ECH_dom"/>
</dbReference>
<evidence type="ECO:0000259" key="8">
    <source>
        <dbReference type="Pfam" id="PF16113"/>
    </source>
</evidence>
<dbReference type="PANTHER" id="PTHR43176:SF3">
    <property type="entry name" value="3-HYDROXYISOBUTYRYL-COA HYDROLASE, MITOCHONDRIAL"/>
    <property type="match status" value="1"/>
</dbReference>
<dbReference type="EMBL" id="JH431850">
    <property type="status" value="NOT_ANNOTATED_CDS"/>
    <property type="molecule type" value="Genomic_DNA"/>
</dbReference>
<dbReference type="OMA" id="HCICYAG"/>
<comment type="catalytic activity">
    <reaction evidence="1">
        <text>3-hydroxy-2-methylpropanoyl-CoA + H2O = 3-hydroxy-2-methylpropanoate + CoA + H(+)</text>
        <dbReference type="Rhea" id="RHEA:20888"/>
        <dbReference type="ChEBI" id="CHEBI:11805"/>
        <dbReference type="ChEBI" id="CHEBI:15377"/>
        <dbReference type="ChEBI" id="CHEBI:15378"/>
        <dbReference type="ChEBI" id="CHEBI:57287"/>
        <dbReference type="ChEBI" id="CHEBI:57340"/>
        <dbReference type="EC" id="3.1.2.4"/>
    </reaction>
</comment>
<feature type="domain" description="Enoyl-CoA hydratase/isomerase" evidence="8">
    <location>
        <begin position="181"/>
        <end position="253"/>
    </location>
</feature>
<dbReference type="PhylomeDB" id="T1J530"/>
<dbReference type="EC" id="3.1.2.4" evidence="3"/>
<proteinExistence type="inferred from homology"/>
<reference evidence="10" key="1">
    <citation type="submission" date="2011-05" db="EMBL/GenBank/DDBJ databases">
        <authorList>
            <person name="Richards S.R."/>
            <person name="Qu J."/>
            <person name="Jiang H."/>
            <person name="Jhangiani S.N."/>
            <person name="Agravi P."/>
            <person name="Goodspeed R."/>
            <person name="Gross S."/>
            <person name="Mandapat C."/>
            <person name="Jackson L."/>
            <person name="Mathew T."/>
            <person name="Pu L."/>
            <person name="Thornton R."/>
            <person name="Saada N."/>
            <person name="Wilczek-Boney K.B."/>
            <person name="Lee S."/>
            <person name="Kovar C."/>
            <person name="Wu Y."/>
            <person name="Scherer S.E."/>
            <person name="Worley K.C."/>
            <person name="Muzny D.M."/>
            <person name="Gibbs R."/>
        </authorList>
    </citation>
    <scope>NUCLEOTIDE SEQUENCE</scope>
    <source>
        <strain evidence="10">Brora</strain>
    </source>
</reference>
<reference evidence="9" key="2">
    <citation type="submission" date="2015-02" db="UniProtKB">
        <authorList>
            <consortium name="EnsemblMetazoa"/>
        </authorList>
    </citation>
    <scope>IDENTIFICATION</scope>
</reference>
<accession>T1J530</accession>
<dbReference type="PANTHER" id="PTHR43176">
    <property type="entry name" value="3-HYDROXYISOBUTYRYL-COA HYDROLASE-RELATED"/>
    <property type="match status" value="1"/>
</dbReference>
<dbReference type="GO" id="GO:0003860">
    <property type="term" value="F:3-hydroxyisobutyryl-CoA hydrolase activity"/>
    <property type="evidence" value="ECO:0007669"/>
    <property type="project" value="UniProtKB-EC"/>
</dbReference>
<evidence type="ECO:0000313" key="9">
    <source>
        <dbReference type="EnsemblMetazoa" id="SMAR008728-PA"/>
    </source>
</evidence>
<keyword evidence="5" id="KW-0378">Hydrolase</keyword>
<dbReference type="Gene3D" id="3.90.226.10">
    <property type="entry name" value="2-enoyl-CoA Hydratase, Chain A, domain 1"/>
    <property type="match status" value="2"/>
</dbReference>
<comment type="function">
    <text evidence="6">Hydrolyzes 3-hydroxyisobutyryl-CoA (HIBYL-CoA), a saline catabolite. Has high activity toward isobutyryl-CoA. Could be an isobutyryl-CoA dehydrogenase that functions in valine catabolism. Also hydrolyzes 3-hydroxypropanoyl-CoA.</text>
</comment>
<evidence type="ECO:0000256" key="5">
    <source>
        <dbReference type="ARBA" id="ARBA00022801"/>
    </source>
</evidence>
<feature type="domain" description="Enoyl-CoA hydratase/isomerase" evidence="8">
    <location>
        <begin position="44"/>
        <end position="99"/>
    </location>
</feature>
<evidence type="ECO:0000256" key="2">
    <source>
        <dbReference type="ARBA" id="ARBA00005254"/>
    </source>
</evidence>
<dbReference type="eggNOG" id="KOG1684">
    <property type="taxonomic scope" value="Eukaryota"/>
</dbReference>
<dbReference type="EnsemblMetazoa" id="SMAR008728-RA">
    <property type="protein sequence ID" value="SMAR008728-PA"/>
    <property type="gene ID" value="SMAR008728"/>
</dbReference>
<dbReference type="Proteomes" id="UP000014500">
    <property type="component" value="Unassembled WGS sequence"/>
</dbReference>
<dbReference type="UniPathway" id="UPA00362"/>
<dbReference type="STRING" id="126957.T1J530"/>
<protein>
    <recommendedName>
        <fullName evidence="4">3-hydroxyisobutyryl-CoA hydrolase, mitochondrial</fullName>
        <ecNumber evidence="3">3.1.2.4</ecNumber>
    </recommendedName>
    <alternativeName>
        <fullName evidence="7">3-hydroxyisobutyryl-coenzyme A hydrolase</fullName>
    </alternativeName>
</protein>
<evidence type="ECO:0000313" key="10">
    <source>
        <dbReference type="Proteomes" id="UP000014500"/>
    </source>
</evidence>
<comment type="similarity">
    <text evidence="2">Belongs to the enoyl-CoA hydratase/isomerase family.</text>
</comment>
<dbReference type="InterPro" id="IPR032259">
    <property type="entry name" value="HIBYL-CoA-H"/>
</dbReference>
<evidence type="ECO:0000256" key="1">
    <source>
        <dbReference type="ARBA" id="ARBA00001709"/>
    </source>
</evidence>
<dbReference type="SUPFAM" id="SSF52096">
    <property type="entry name" value="ClpP/crotonase"/>
    <property type="match status" value="1"/>
</dbReference>
<evidence type="ECO:0000256" key="3">
    <source>
        <dbReference type="ARBA" id="ARBA00011915"/>
    </source>
</evidence>